<dbReference type="AlphaFoldDB" id="A0A383DUZ7"/>
<proteinExistence type="predicted"/>
<evidence type="ECO:0000313" key="1">
    <source>
        <dbReference type="EMBL" id="SVE48050.1"/>
    </source>
</evidence>
<protein>
    <submittedName>
        <fullName evidence="1">Uncharacterized protein</fullName>
    </submittedName>
</protein>
<sequence>MKLFEVGRRLLNGPLSVILHTDIATHVIHTC</sequence>
<name>A0A383DUZ7_9ZZZZ</name>
<dbReference type="EMBL" id="UINC01220228">
    <property type="protein sequence ID" value="SVE48050.1"/>
    <property type="molecule type" value="Genomic_DNA"/>
</dbReference>
<reference evidence="1" key="1">
    <citation type="submission" date="2018-05" db="EMBL/GenBank/DDBJ databases">
        <authorList>
            <person name="Lanie J.A."/>
            <person name="Ng W.-L."/>
            <person name="Kazmierczak K.M."/>
            <person name="Andrzejewski T.M."/>
            <person name="Davidsen T.M."/>
            <person name="Wayne K.J."/>
            <person name="Tettelin H."/>
            <person name="Glass J.I."/>
            <person name="Rusch D."/>
            <person name="Podicherti R."/>
            <person name="Tsui H.-C.T."/>
            <person name="Winkler M.E."/>
        </authorList>
    </citation>
    <scope>NUCLEOTIDE SEQUENCE</scope>
</reference>
<organism evidence="1">
    <name type="scientific">marine metagenome</name>
    <dbReference type="NCBI Taxonomy" id="408172"/>
    <lineage>
        <taxon>unclassified sequences</taxon>
        <taxon>metagenomes</taxon>
        <taxon>ecological metagenomes</taxon>
    </lineage>
</organism>
<accession>A0A383DUZ7</accession>
<feature type="non-terminal residue" evidence="1">
    <location>
        <position position="31"/>
    </location>
</feature>
<gene>
    <name evidence="1" type="ORF">METZ01_LOCUS500904</name>
</gene>